<keyword evidence="2" id="KW-1185">Reference proteome</keyword>
<dbReference type="Proteomes" id="UP000235965">
    <property type="component" value="Unassembled WGS sequence"/>
</dbReference>
<organism evidence="1 2">
    <name type="scientific">Cryptotermes secundus</name>
    <dbReference type="NCBI Taxonomy" id="105785"/>
    <lineage>
        <taxon>Eukaryota</taxon>
        <taxon>Metazoa</taxon>
        <taxon>Ecdysozoa</taxon>
        <taxon>Arthropoda</taxon>
        <taxon>Hexapoda</taxon>
        <taxon>Insecta</taxon>
        <taxon>Pterygota</taxon>
        <taxon>Neoptera</taxon>
        <taxon>Polyneoptera</taxon>
        <taxon>Dictyoptera</taxon>
        <taxon>Blattodea</taxon>
        <taxon>Blattoidea</taxon>
        <taxon>Termitoidae</taxon>
        <taxon>Kalotermitidae</taxon>
        <taxon>Cryptotermitinae</taxon>
        <taxon>Cryptotermes</taxon>
    </lineage>
</organism>
<dbReference type="AlphaFoldDB" id="A0A2J7PWJ2"/>
<dbReference type="InParanoid" id="A0A2J7PWJ2"/>
<comment type="caution">
    <text evidence="1">The sequence shown here is derived from an EMBL/GenBank/DDBJ whole genome shotgun (WGS) entry which is preliminary data.</text>
</comment>
<proteinExistence type="predicted"/>
<accession>A0A2J7PWJ2</accession>
<evidence type="ECO:0000313" key="2">
    <source>
        <dbReference type="Proteomes" id="UP000235965"/>
    </source>
</evidence>
<evidence type="ECO:0000313" key="1">
    <source>
        <dbReference type="EMBL" id="PNF20695.1"/>
    </source>
</evidence>
<name>A0A2J7PWJ2_9NEOP</name>
<dbReference type="EMBL" id="NEVH01020931">
    <property type="protein sequence ID" value="PNF20695.1"/>
    <property type="molecule type" value="Genomic_DNA"/>
</dbReference>
<protein>
    <submittedName>
        <fullName evidence="1">Uncharacterized protein</fullName>
    </submittedName>
</protein>
<gene>
    <name evidence="1" type="ORF">B7P43_G00321</name>
</gene>
<sequence length="155" mass="17689">MMTSGVMLLHDNVRSYTTARTLALLEHFSWDLFDHPITEEWEENKKKLMVIVRETYVVVSMKGGGRKVEKINPGRHLWRNAAISELLSFRRNPSLTGDLNAKHPFYHAEVINTLGEKPLELVHNSESKISDPQCPTHQAVAGNAHVLHVLFRQNV</sequence>
<reference evidence="1 2" key="1">
    <citation type="submission" date="2017-12" db="EMBL/GenBank/DDBJ databases">
        <title>Hemimetabolous genomes reveal molecular basis of termite eusociality.</title>
        <authorList>
            <person name="Harrison M.C."/>
            <person name="Jongepier E."/>
            <person name="Robertson H.M."/>
            <person name="Arning N."/>
            <person name="Bitard-Feildel T."/>
            <person name="Chao H."/>
            <person name="Childers C.P."/>
            <person name="Dinh H."/>
            <person name="Doddapaneni H."/>
            <person name="Dugan S."/>
            <person name="Gowin J."/>
            <person name="Greiner C."/>
            <person name="Han Y."/>
            <person name="Hu H."/>
            <person name="Hughes D.S.T."/>
            <person name="Huylmans A.-K."/>
            <person name="Kemena C."/>
            <person name="Kremer L.P.M."/>
            <person name="Lee S.L."/>
            <person name="Lopez-Ezquerra A."/>
            <person name="Mallet L."/>
            <person name="Monroy-Kuhn J.M."/>
            <person name="Moser A."/>
            <person name="Murali S.C."/>
            <person name="Muzny D.M."/>
            <person name="Otani S."/>
            <person name="Piulachs M.-D."/>
            <person name="Poelchau M."/>
            <person name="Qu J."/>
            <person name="Schaub F."/>
            <person name="Wada-Katsumata A."/>
            <person name="Worley K.C."/>
            <person name="Xie Q."/>
            <person name="Ylla G."/>
            <person name="Poulsen M."/>
            <person name="Gibbs R.A."/>
            <person name="Schal C."/>
            <person name="Richards S."/>
            <person name="Belles X."/>
            <person name="Korb J."/>
            <person name="Bornberg-Bauer E."/>
        </authorList>
    </citation>
    <scope>NUCLEOTIDE SEQUENCE [LARGE SCALE GENOMIC DNA]</scope>
    <source>
        <tissue evidence="1">Whole body</tissue>
    </source>
</reference>